<feature type="region of interest" description="Disordered" evidence="1">
    <location>
        <begin position="61"/>
        <end position="94"/>
    </location>
</feature>
<dbReference type="Proteomes" id="UP000472372">
    <property type="component" value="Chromosome 4"/>
</dbReference>
<dbReference type="AlphaFoldDB" id="A0A6S6W1D2"/>
<protein>
    <submittedName>
        <fullName evidence="2">Uncharacterized protein</fullName>
    </submittedName>
</protein>
<feature type="region of interest" description="Disordered" evidence="1">
    <location>
        <begin position="135"/>
        <end position="157"/>
    </location>
</feature>
<sequence>MVGSKRLLSAMSSRGVKDNKVNKSPNNSYPIDSNNEITPQAVVSSSLQMVYKRERPEHVATGLGEQHYSTSAPPSSTSDTSAIPSSTSSATHATTLKKPYRFDSVKQKTIDPYTPPSTADATMVESEATRAFSMLPSSKPTIGSLTPPATVRSESSMSANERVEAVAKTSMNIHAADIAHTTINAQSSVTNTTDFTTSVDVQSDASEEVDNNLGAHNAELETALAGMRAAEKLLSQRHAAIKPQANTGKRMKPLDIINKMANQRASSAPVHVPSNVSAFVQPKAQSTTANEAIQALQRRQAMKDLVFFAANGCPSNVAIIEQINAHLRLQQRHSAGEIPDVTFNVHGVSILASQMPLGSVERLWIVRYNAMINNVKLVERRLLNEEDHELIVAQLLPHERAHILKPEYFEVYMDSLGEEGIFTRAEAKTIANIGVTLEEFDKGAHYIHTPGSKYKDRNANAVSIFDIPRPPMRTISSNTTRYTEPETQQDLYPYLRILVEAAVYKQKFWKGYFFPNARSKLNEFFQAYQLTQEGWLLPPNLTDYKRLWSDRETRLLQRGQYVCNLLAQYEAGQITDYGIIRAIRATFVGIPAQPSWCAEDLEKFLYHRIIDSGLAISKIPEVLLLHPDNDKFVASPPARHHVREALEVRMRVFEAEEAARLKEIHQSQSTFDEVKKKGMSRWARVKAGWKRRFGKKVAVTPFNPFDPLH</sequence>
<evidence type="ECO:0000256" key="1">
    <source>
        <dbReference type="SAM" id="MobiDB-lite"/>
    </source>
</evidence>
<gene>
    <name evidence="2" type="ORF">PTTW11_05357</name>
</gene>
<evidence type="ECO:0000313" key="2">
    <source>
        <dbReference type="EMBL" id="CAE7034153.1"/>
    </source>
</evidence>
<dbReference type="EMBL" id="HG992980">
    <property type="protein sequence ID" value="CAE7034153.1"/>
    <property type="molecule type" value="Genomic_DNA"/>
</dbReference>
<accession>A0A6S6W1D2</accession>
<organism evidence="2 3">
    <name type="scientific">Pyrenophora teres f. teres</name>
    <dbReference type="NCBI Taxonomy" id="97479"/>
    <lineage>
        <taxon>Eukaryota</taxon>
        <taxon>Fungi</taxon>
        <taxon>Dikarya</taxon>
        <taxon>Ascomycota</taxon>
        <taxon>Pezizomycotina</taxon>
        <taxon>Dothideomycetes</taxon>
        <taxon>Pleosporomycetidae</taxon>
        <taxon>Pleosporales</taxon>
        <taxon>Pleosporineae</taxon>
        <taxon>Pleosporaceae</taxon>
        <taxon>Pyrenophora</taxon>
    </lineage>
</organism>
<feature type="region of interest" description="Disordered" evidence="1">
    <location>
        <begin position="1"/>
        <end position="37"/>
    </location>
</feature>
<reference evidence="2" key="1">
    <citation type="submission" date="2021-02" db="EMBL/GenBank/DDBJ databases">
        <authorList>
            <person name="Syme A R."/>
            <person name="Syme A R."/>
            <person name="Moolhuijzen P."/>
        </authorList>
    </citation>
    <scope>NUCLEOTIDE SEQUENCE</scope>
    <source>
        <strain evidence="2">W1-1</strain>
    </source>
</reference>
<feature type="compositionally biased region" description="Polar residues" evidence="1">
    <location>
        <begin position="22"/>
        <end position="37"/>
    </location>
</feature>
<evidence type="ECO:0000313" key="3">
    <source>
        <dbReference type="Proteomes" id="UP000472372"/>
    </source>
</evidence>
<name>A0A6S6W1D2_9PLEO</name>
<feature type="compositionally biased region" description="Polar residues" evidence="1">
    <location>
        <begin position="135"/>
        <end position="144"/>
    </location>
</feature>
<proteinExistence type="predicted"/>
<feature type="compositionally biased region" description="Low complexity" evidence="1">
    <location>
        <begin position="69"/>
        <end position="94"/>
    </location>
</feature>